<reference evidence="2" key="1">
    <citation type="journal article" date="2022" name="Int. J. Mol. Sci.">
        <title>Draft Genome of Tanacetum Coccineum: Genomic Comparison of Closely Related Tanacetum-Family Plants.</title>
        <authorList>
            <person name="Yamashiro T."/>
            <person name="Shiraishi A."/>
            <person name="Nakayama K."/>
            <person name="Satake H."/>
        </authorList>
    </citation>
    <scope>NUCLEOTIDE SEQUENCE</scope>
</reference>
<feature type="domain" description="Reverse transcriptase zinc-binding" evidence="1">
    <location>
        <begin position="187"/>
        <end position="276"/>
    </location>
</feature>
<comment type="caution">
    <text evidence="2">The sequence shown here is derived from an EMBL/GenBank/DDBJ whole genome shotgun (WGS) entry which is preliminary data.</text>
</comment>
<dbReference type="PANTHER" id="PTHR33116">
    <property type="entry name" value="REVERSE TRANSCRIPTASE ZINC-BINDING DOMAIN-CONTAINING PROTEIN-RELATED-RELATED"/>
    <property type="match status" value="1"/>
</dbReference>
<dbReference type="PANTHER" id="PTHR33116:SF84">
    <property type="entry name" value="RNA-DIRECTED DNA POLYMERASE"/>
    <property type="match status" value="1"/>
</dbReference>
<evidence type="ECO:0000259" key="1">
    <source>
        <dbReference type="Pfam" id="PF13966"/>
    </source>
</evidence>
<organism evidence="2 3">
    <name type="scientific">Tanacetum coccineum</name>
    <dbReference type="NCBI Taxonomy" id="301880"/>
    <lineage>
        <taxon>Eukaryota</taxon>
        <taxon>Viridiplantae</taxon>
        <taxon>Streptophyta</taxon>
        <taxon>Embryophyta</taxon>
        <taxon>Tracheophyta</taxon>
        <taxon>Spermatophyta</taxon>
        <taxon>Magnoliopsida</taxon>
        <taxon>eudicotyledons</taxon>
        <taxon>Gunneridae</taxon>
        <taxon>Pentapetalae</taxon>
        <taxon>asterids</taxon>
        <taxon>campanulids</taxon>
        <taxon>Asterales</taxon>
        <taxon>Asteraceae</taxon>
        <taxon>Asteroideae</taxon>
        <taxon>Anthemideae</taxon>
        <taxon>Anthemidinae</taxon>
        <taxon>Tanacetum</taxon>
    </lineage>
</organism>
<evidence type="ECO:0000313" key="2">
    <source>
        <dbReference type="EMBL" id="GJS52216.1"/>
    </source>
</evidence>
<dbReference type="Proteomes" id="UP001151760">
    <property type="component" value="Unassembled WGS sequence"/>
</dbReference>
<sequence length="384" mass="44660">MTVTTSRYVVPTGSTIVPAGRYVVPTGKDNVIVSTGRTKVIPAGQVLPQQALNVHANLVKTSKEIACLMLMYMTQELQKDLEHFGVYEMLQELKTMFSQQAEQELLQTVRAFYTCNWIPTKRGKAKVAWEDIFLPKREGGLGIRSLENWPLSWLAKAPNLALIAAPILVNSHDCIQWRDINGNMAEFSVKLVWEALRPCGAKLLWYKTVWFAHYIPHHAFHLWLVMRRSLKMQDKLRPWDVGPSIDLNTLRCVFCQHYMDSHEHLFFECSYASKVWNLVRIYAEIDTVRSLLHEIIAWFQTVTHKRTVHVIVGKLIFTAASYFIWCERNNRLFKGTRRSLEEIRDLIIMTVRLKLVSFRFKNTSRVTRLLTLWKMPSNFNLYGD</sequence>
<dbReference type="EMBL" id="BQNB010008640">
    <property type="protein sequence ID" value="GJS52216.1"/>
    <property type="molecule type" value="Genomic_DNA"/>
</dbReference>
<dbReference type="Pfam" id="PF13966">
    <property type="entry name" value="zf-RVT"/>
    <property type="match status" value="1"/>
</dbReference>
<proteinExistence type="predicted"/>
<accession>A0ABQ4WH83</accession>
<name>A0ABQ4WH83_9ASTR</name>
<dbReference type="InterPro" id="IPR026960">
    <property type="entry name" value="RVT-Znf"/>
</dbReference>
<keyword evidence="3" id="KW-1185">Reference proteome</keyword>
<protein>
    <submittedName>
        <fullName evidence="2">Homeodomain-like protein</fullName>
    </submittedName>
</protein>
<reference evidence="2" key="2">
    <citation type="submission" date="2022-01" db="EMBL/GenBank/DDBJ databases">
        <authorList>
            <person name="Yamashiro T."/>
            <person name="Shiraishi A."/>
            <person name="Satake H."/>
            <person name="Nakayama K."/>
        </authorList>
    </citation>
    <scope>NUCLEOTIDE SEQUENCE</scope>
</reference>
<evidence type="ECO:0000313" key="3">
    <source>
        <dbReference type="Proteomes" id="UP001151760"/>
    </source>
</evidence>
<gene>
    <name evidence="2" type="ORF">Tco_0625578</name>
</gene>